<dbReference type="SUPFAM" id="SSF56601">
    <property type="entry name" value="beta-lactamase/transpeptidase-like"/>
    <property type="match status" value="1"/>
</dbReference>
<dbReference type="InterPro" id="IPR012338">
    <property type="entry name" value="Beta-lactam/transpept-like"/>
</dbReference>
<dbReference type="AlphaFoldDB" id="A0A936EZA4"/>
<comment type="caution">
    <text evidence="2">The sequence shown here is derived from an EMBL/GenBank/DDBJ whole genome shotgun (WGS) entry which is preliminary data.</text>
</comment>
<evidence type="ECO:0000313" key="2">
    <source>
        <dbReference type="EMBL" id="MBK8571154.1"/>
    </source>
</evidence>
<organism evidence="2 3">
    <name type="scientific">Candidatus Geothrix odensensis</name>
    <dbReference type="NCBI Taxonomy" id="2954440"/>
    <lineage>
        <taxon>Bacteria</taxon>
        <taxon>Pseudomonadati</taxon>
        <taxon>Acidobacteriota</taxon>
        <taxon>Holophagae</taxon>
        <taxon>Holophagales</taxon>
        <taxon>Holophagaceae</taxon>
        <taxon>Geothrix</taxon>
    </lineage>
</organism>
<keyword evidence="1" id="KW-0732">Signal</keyword>
<feature type="signal peptide" evidence="1">
    <location>
        <begin position="1"/>
        <end position="19"/>
    </location>
</feature>
<dbReference type="Proteomes" id="UP000709959">
    <property type="component" value="Unassembled WGS sequence"/>
</dbReference>
<evidence type="ECO:0008006" key="4">
    <source>
        <dbReference type="Google" id="ProtNLM"/>
    </source>
</evidence>
<reference evidence="2 3" key="1">
    <citation type="submission" date="2020-10" db="EMBL/GenBank/DDBJ databases">
        <title>Connecting structure to function with the recovery of over 1000 high-quality activated sludge metagenome-assembled genomes encoding full-length rRNA genes using long-read sequencing.</title>
        <authorList>
            <person name="Singleton C.M."/>
            <person name="Petriglieri F."/>
            <person name="Kristensen J.M."/>
            <person name="Kirkegaard R.H."/>
            <person name="Michaelsen T.Y."/>
            <person name="Andersen M.H."/>
            <person name="Karst S.M."/>
            <person name="Dueholm M.S."/>
            <person name="Nielsen P.H."/>
            <person name="Albertsen M."/>
        </authorList>
    </citation>
    <scope>NUCLEOTIDE SEQUENCE [LARGE SCALE GENOMIC DNA]</scope>
    <source>
        <strain evidence="2">OdNE_18-Q3-R46-58_MAXAC.008</strain>
    </source>
</reference>
<dbReference type="EMBL" id="JADKCH010000001">
    <property type="protein sequence ID" value="MBK8571154.1"/>
    <property type="molecule type" value="Genomic_DNA"/>
</dbReference>
<name>A0A936EZA4_9BACT</name>
<feature type="chain" id="PRO_5036952025" description="Penicillin-binding protein transpeptidase domain-containing protein" evidence="1">
    <location>
        <begin position="20"/>
        <end position="267"/>
    </location>
</feature>
<protein>
    <recommendedName>
        <fullName evidence="4">Penicillin-binding protein transpeptidase domain-containing protein</fullName>
    </recommendedName>
</protein>
<accession>A0A936EZA4</accession>
<gene>
    <name evidence="2" type="ORF">IPN91_00645</name>
</gene>
<sequence length="267" mass="29135">MWNPRTLLAVLLGTLLLNAQPGPAPLKEPALKAGEGFAITLGDGEVRAYGEAKKEAPMGSLAKLVWLRMEGADWASRNVRFKCTGAAGNFVCWNREGHGRVELGKALQESCNLAFLFWIEDAQRQWKADYGEAAARVRMEEVFAPFLGRRLPPGDALPPLTAAWVGDGDLLRTSPEGFLRWLMEPEQSEVVSFGKRFLAGTWVEVKELFGTEGWWFKTGTAPVPGEPAATSAWVAGGRGSALVVLHLPRGRGKAEGLVRIREILGLK</sequence>
<evidence type="ECO:0000256" key="1">
    <source>
        <dbReference type="SAM" id="SignalP"/>
    </source>
</evidence>
<evidence type="ECO:0000313" key="3">
    <source>
        <dbReference type="Proteomes" id="UP000709959"/>
    </source>
</evidence>
<proteinExistence type="predicted"/>